<evidence type="ECO:0008006" key="3">
    <source>
        <dbReference type="Google" id="ProtNLM"/>
    </source>
</evidence>
<accession>A0A2P7R3T7</accession>
<keyword evidence="2" id="KW-1185">Reference proteome</keyword>
<dbReference type="InterPro" id="IPR014942">
    <property type="entry name" value="AbiEii"/>
</dbReference>
<comment type="caution">
    <text evidence="1">The sequence shown here is derived from an EMBL/GenBank/DDBJ whole genome shotgun (WGS) entry which is preliminary data.</text>
</comment>
<organism evidence="1 2">
    <name type="scientific">Zobellella endophytica</name>
    <dbReference type="NCBI Taxonomy" id="2116700"/>
    <lineage>
        <taxon>Bacteria</taxon>
        <taxon>Pseudomonadati</taxon>
        <taxon>Pseudomonadota</taxon>
        <taxon>Gammaproteobacteria</taxon>
        <taxon>Aeromonadales</taxon>
        <taxon>Aeromonadaceae</taxon>
        <taxon>Zobellella</taxon>
    </lineage>
</organism>
<proteinExistence type="predicted"/>
<dbReference type="EMBL" id="PXYG01000005">
    <property type="protein sequence ID" value="PSJ44890.1"/>
    <property type="molecule type" value="Genomic_DNA"/>
</dbReference>
<gene>
    <name evidence="1" type="ORF">C7H85_13090</name>
</gene>
<dbReference type="OrthoDB" id="1550603at2"/>
<dbReference type="AlphaFoldDB" id="A0A2P7R3T7"/>
<dbReference type="Proteomes" id="UP000240243">
    <property type="component" value="Unassembled WGS sequence"/>
</dbReference>
<name>A0A2P7R3T7_9GAMM</name>
<protein>
    <recommendedName>
        <fullName evidence="3">Nucleotidyl transferase AbiEii/AbiGii toxin family protein</fullName>
    </recommendedName>
</protein>
<dbReference type="Gene3D" id="3.10.450.620">
    <property type="entry name" value="JHP933, nucleotidyltransferase-like core domain"/>
    <property type="match status" value="1"/>
</dbReference>
<dbReference type="RefSeq" id="WP_106730141.1">
    <property type="nucleotide sequence ID" value="NZ_PXYG01000005.1"/>
</dbReference>
<dbReference type="Pfam" id="PF08843">
    <property type="entry name" value="AbiEii"/>
    <property type="match status" value="1"/>
</dbReference>
<reference evidence="1 2" key="1">
    <citation type="submission" date="2018-03" db="EMBL/GenBank/DDBJ databases">
        <title>The draft genome of Zobellella sp. 59N8.</title>
        <authorList>
            <person name="Liu L."/>
            <person name="Li L."/>
            <person name="Zhang X."/>
            <person name="Liang L."/>
            <person name="Wang T."/>
        </authorList>
    </citation>
    <scope>NUCLEOTIDE SEQUENCE [LARGE SCALE GENOMIC DNA]</scope>
    <source>
        <strain evidence="1 2">59N8</strain>
    </source>
</reference>
<evidence type="ECO:0000313" key="1">
    <source>
        <dbReference type="EMBL" id="PSJ44890.1"/>
    </source>
</evidence>
<sequence length="311" mass="35273">MDKNTVYYRQVSLLIRMLPVIADEHVFALKGGTAINLFVRNFPRLSVDIDLSYLPLEPRDEALSNARAALSRITARINTQPDLQAVFQDNKPDELRVIVSGNTAIIKIEVSPVARGTLHEPELKPVVEEVEDEFGYAEIPVVSLPDLYGGKLCAALDRQHPRDLFDVRMLLDEEGISRALFVGFLTYALSHPRPIHELMAPRWKDLQVAFNTEFMGMTNIPLGLHELVATQDEMLKALKARFTERDRAFLLSFKRGTPDWSLFDEASVAELPAVRWKLHNIQLLAKRQEKHREQLGNLDSVLAQWLEKGTG</sequence>
<evidence type="ECO:0000313" key="2">
    <source>
        <dbReference type="Proteomes" id="UP000240243"/>
    </source>
</evidence>